<dbReference type="Pfam" id="PF05229">
    <property type="entry name" value="SCPU"/>
    <property type="match status" value="2"/>
</dbReference>
<feature type="signal peptide" evidence="1">
    <location>
        <begin position="1"/>
        <end position="31"/>
    </location>
</feature>
<dbReference type="RefSeq" id="WP_307597062.1">
    <property type="nucleotide sequence ID" value="NZ_JAUSRV010000021.1"/>
</dbReference>
<organism evidence="3 4">
    <name type="scientific">Variovorax paradoxus</name>
    <dbReference type="NCBI Taxonomy" id="34073"/>
    <lineage>
        <taxon>Bacteria</taxon>
        <taxon>Pseudomonadati</taxon>
        <taxon>Pseudomonadota</taxon>
        <taxon>Betaproteobacteria</taxon>
        <taxon>Burkholderiales</taxon>
        <taxon>Comamonadaceae</taxon>
        <taxon>Variovorax</taxon>
    </lineage>
</organism>
<protein>
    <submittedName>
        <fullName evidence="3">Spore coat protein U-like protein</fullName>
    </submittedName>
</protein>
<evidence type="ECO:0000259" key="2">
    <source>
        <dbReference type="Pfam" id="PF05229"/>
    </source>
</evidence>
<sequence length="342" mass="35312">MSFSLSRTLRVLRLPLFCVLLWWVGVGSAQAAITCTAQMSDLNFGTVDLVDGSTPPSPIATLDYTCTNNGTSAETVRVCFNIGDGDEGLTNFNPRVMKSGTNSLKFQLYQGTSNVIWGSSGNGVVPNPFIATFSVPRRISSTVPASVSASTTMRGDLLAGQGTAPPGAYQDNFGSVHTSITFSSSTTGTPTACNGTAADNFPFLVKATVAKSCLVTADPLNFGTIDGLPGMADRDQFSTINVTCTTPTSYTVALTPSNNSTTGAGAMTPTGGVPGNTDAVPYRLYSNAGRSASWGSATGTNTVAGTGTGTAQTLTVYGRVLGSSVNVRPDSYRDVVTVTVSY</sequence>
<dbReference type="PANTHER" id="PTHR37089:SF4">
    <property type="entry name" value="EXPORTED PROTEIN"/>
    <property type="match status" value="1"/>
</dbReference>
<dbReference type="PANTHER" id="PTHR37089">
    <property type="entry name" value="PROTEIN U-RELATED"/>
    <property type="match status" value="1"/>
</dbReference>
<evidence type="ECO:0000313" key="3">
    <source>
        <dbReference type="EMBL" id="MDP9975045.1"/>
    </source>
</evidence>
<reference evidence="3" key="1">
    <citation type="submission" date="2023-07" db="EMBL/GenBank/DDBJ databases">
        <title>Sorghum-associated microbial communities from plants grown in Nebraska, USA.</title>
        <authorList>
            <person name="Schachtman D."/>
        </authorList>
    </citation>
    <scope>NUCLEOTIDE SEQUENCE</scope>
    <source>
        <strain evidence="3">DS3315</strain>
    </source>
</reference>
<evidence type="ECO:0000313" key="4">
    <source>
        <dbReference type="Proteomes" id="UP001224845"/>
    </source>
</evidence>
<dbReference type="InterPro" id="IPR053167">
    <property type="entry name" value="Spore_coat_component"/>
</dbReference>
<dbReference type="InterPro" id="IPR007893">
    <property type="entry name" value="Spore_coat_U/FanG"/>
</dbReference>
<accession>A0AAW8EPZ2</accession>
<keyword evidence="3" id="KW-0946">Virion</keyword>
<feature type="domain" description="Spore coat protein U/FanG" evidence="2">
    <location>
        <begin position="201"/>
        <end position="339"/>
    </location>
</feature>
<proteinExistence type="predicted"/>
<evidence type="ECO:0000256" key="1">
    <source>
        <dbReference type="SAM" id="SignalP"/>
    </source>
</evidence>
<dbReference type="Proteomes" id="UP001224845">
    <property type="component" value="Unassembled WGS sequence"/>
</dbReference>
<dbReference type="AlphaFoldDB" id="A0AAW8EPZ2"/>
<keyword evidence="3" id="KW-0167">Capsid protein</keyword>
<comment type="caution">
    <text evidence="3">The sequence shown here is derived from an EMBL/GenBank/DDBJ whole genome shotgun (WGS) entry which is preliminary data.</text>
</comment>
<keyword evidence="1" id="KW-0732">Signal</keyword>
<gene>
    <name evidence="3" type="ORF">J2W39_006329</name>
</gene>
<feature type="chain" id="PRO_5043835510" evidence="1">
    <location>
        <begin position="32"/>
        <end position="342"/>
    </location>
</feature>
<name>A0AAW8EPZ2_VARPD</name>
<dbReference type="EMBL" id="JAUSRV010000021">
    <property type="protein sequence ID" value="MDP9975045.1"/>
    <property type="molecule type" value="Genomic_DNA"/>
</dbReference>
<feature type="domain" description="Spore coat protein U/FanG" evidence="2">
    <location>
        <begin position="29"/>
        <end position="172"/>
    </location>
</feature>
<dbReference type="SMART" id="SM00972">
    <property type="entry name" value="SCPU"/>
    <property type="match status" value="2"/>
</dbReference>